<protein>
    <submittedName>
        <fullName evidence="2">Uncharacterized protein</fullName>
    </submittedName>
</protein>
<dbReference type="RefSeq" id="WP_016570561.1">
    <property type="nucleotide sequence ID" value="NZ_BHXC01000007.1"/>
</dbReference>
<dbReference type="AlphaFoldDB" id="A0A059WC89"/>
<evidence type="ECO:0000256" key="1">
    <source>
        <dbReference type="SAM" id="MobiDB-lite"/>
    </source>
</evidence>
<feature type="compositionally biased region" description="Basic and acidic residues" evidence="1">
    <location>
        <begin position="311"/>
        <end position="320"/>
    </location>
</feature>
<sequence>MSDIPVSSALLNAAGLVHVAADRSSATVGELRIEAETPRELRRLLSDALYNELHAGLSMEDRPLPFQLRDAAFEEELAKGVPHQETTALGLVRVTGDEAHVVELGGVRVRVPADRIRADGAVSPGSVVGVVNTSMRPGLSPGFFLVEGTRPHRSVDLLRVYIHIKEWTAAPQIWQAALDHLEGQELTYRTKVISSKLLYPRRDALVVYLDQRDRHAAMGIADVVGGLPGIGEETSVFTRRLRPGVATAWEPRDSAAGMGSLSFGQHRASVLAKALVETADVPGSLAEVLHDQLVAANIDPTDPSRNLGSPDTHEADQAPS</sequence>
<gene>
    <name evidence="2" type="ORF">SALB_07532</name>
</gene>
<dbReference type="InterPro" id="IPR040871">
    <property type="entry name" value="HopA1"/>
</dbReference>
<evidence type="ECO:0000313" key="2">
    <source>
        <dbReference type="EMBL" id="GCB94731.1"/>
    </source>
</evidence>
<name>A0A059WC89_STRNR</name>
<dbReference type="EMBL" id="BHXC01000007">
    <property type="protein sequence ID" value="GCB94731.1"/>
    <property type="molecule type" value="Genomic_DNA"/>
</dbReference>
<organism evidence="2 3">
    <name type="scientific">Streptomyces noursei</name>
    <name type="common">Streptomyces albulus</name>
    <dbReference type="NCBI Taxonomy" id="1971"/>
    <lineage>
        <taxon>Bacteria</taxon>
        <taxon>Bacillati</taxon>
        <taxon>Actinomycetota</taxon>
        <taxon>Actinomycetes</taxon>
        <taxon>Kitasatosporales</taxon>
        <taxon>Streptomycetaceae</taxon>
        <taxon>Streptomyces</taxon>
    </lineage>
</organism>
<dbReference type="STRING" id="68570.DC74_6559"/>
<feature type="region of interest" description="Disordered" evidence="1">
    <location>
        <begin position="299"/>
        <end position="320"/>
    </location>
</feature>
<comment type="caution">
    <text evidence="2">The sequence shown here is derived from an EMBL/GenBank/DDBJ whole genome shotgun (WGS) entry which is preliminary data.</text>
</comment>
<dbReference type="eggNOG" id="ENOG5033WKS">
    <property type="taxonomic scope" value="Bacteria"/>
</dbReference>
<dbReference type="Proteomes" id="UP000288351">
    <property type="component" value="Unassembled WGS sequence"/>
</dbReference>
<evidence type="ECO:0000313" key="3">
    <source>
        <dbReference type="Proteomes" id="UP000288351"/>
    </source>
</evidence>
<reference evidence="2 3" key="1">
    <citation type="journal article" date="2019" name="Microbiol. Resour. Announc.">
        <title>Draft Genome Sequence of the Most Traditional epsilon-Poly-l-Lysine Producer, Streptomyces albulus NBRC14147.</title>
        <authorList>
            <person name="Yamanaka K."/>
            <person name="Hamano Y."/>
        </authorList>
    </citation>
    <scope>NUCLEOTIDE SEQUENCE [LARGE SCALE GENOMIC DNA]</scope>
    <source>
        <strain evidence="2 3">NBRC 14147</strain>
    </source>
</reference>
<accession>A0A059WC89</accession>
<proteinExistence type="predicted"/>
<dbReference type="Pfam" id="PF17914">
    <property type="entry name" value="HopA1"/>
    <property type="match status" value="1"/>
</dbReference>